<evidence type="ECO:0000313" key="3">
    <source>
        <dbReference type="EMBL" id="GMM34759.1"/>
    </source>
</evidence>
<reference evidence="3 4" key="1">
    <citation type="journal article" date="2023" name="Elife">
        <title>Identification of key yeast species and microbe-microbe interactions impacting larval growth of Drosophila in the wild.</title>
        <authorList>
            <person name="Mure A."/>
            <person name="Sugiura Y."/>
            <person name="Maeda R."/>
            <person name="Honda K."/>
            <person name="Sakurai N."/>
            <person name="Takahashi Y."/>
            <person name="Watada M."/>
            <person name="Katoh T."/>
            <person name="Gotoh A."/>
            <person name="Gotoh Y."/>
            <person name="Taniguchi I."/>
            <person name="Nakamura K."/>
            <person name="Hayashi T."/>
            <person name="Katayama T."/>
            <person name="Uemura T."/>
            <person name="Hattori Y."/>
        </authorList>
    </citation>
    <scope>NUCLEOTIDE SEQUENCE [LARGE SCALE GENOMIC DNA]</scope>
    <source>
        <strain evidence="3 4">SC-9</strain>
    </source>
</reference>
<proteinExistence type="predicted"/>
<dbReference type="Pfam" id="PF23566">
    <property type="entry name" value="RTG2_C"/>
    <property type="match status" value="1"/>
</dbReference>
<dbReference type="Gene3D" id="3.30.420.150">
    <property type="entry name" value="Exopolyphosphatase. Domain 2"/>
    <property type="match status" value="1"/>
</dbReference>
<dbReference type="GO" id="GO:0006357">
    <property type="term" value="P:regulation of transcription by RNA polymerase II"/>
    <property type="evidence" value="ECO:0007669"/>
    <property type="project" value="TreeGrafter"/>
</dbReference>
<dbReference type="EMBL" id="BTFZ01000003">
    <property type="protein sequence ID" value="GMM34759.1"/>
    <property type="molecule type" value="Genomic_DNA"/>
</dbReference>
<dbReference type="AlphaFoldDB" id="A0AAV5QJG6"/>
<dbReference type="Proteomes" id="UP001360560">
    <property type="component" value="Unassembled WGS sequence"/>
</dbReference>
<dbReference type="GeneID" id="90072738"/>
<dbReference type="InterPro" id="IPR057512">
    <property type="entry name" value="RTG2_C"/>
</dbReference>
<evidence type="ECO:0000259" key="1">
    <source>
        <dbReference type="Pfam" id="PF02541"/>
    </source>
</evidence>
<dbReference type="SUPFAM" id="SSF53067">
    <property type="entry name" value="Actin-like ATPase domain"/>
    <property type="match status" value="2"/>
</dbReference>
<name>A0AAV5QJG6_9ASCO</name>
<dbReference type="RefSeq" id="XP_064851759.1">
    <property type="nucleotide sequence ID" value="XM_064995687.1"/>
</dbReference>
<feature type="domain" description="Ppx/GppA phosphatase N-terminal" evidence="1">
    <location>
        <begin position="59"/>
        <end position="370"/>
    </location>
</feature>
<organism evidence="3 4">
    <name type="scientific">Saccharomycopsis crataegensis</name>
    <dbReference type="NCBI Taxonomy" id="43959"/>
    <lineage>
        <taxon>Eukaryota</taxon>
        <taxon>Fungi</taxon>
        <taxon>Dikarya</taxon>
        <taxon>Ascomycota</taxon>
        <taxon>Saccharomycotina</taxon>
        <taxon>Saccharomycetes</taxon>
        <taxon>Saccharomycopsidaceae</taxon>
        <taxon>Saccharomycopsis</taxon>
    </lineage>
</organism>
<dbReference type="InterPro" id="IPR043129">
    <property type="entry name" value="ATPase_NBD"/>
</dbReference>
<dbReference type="Pfam" id="PF02541">
    <property type="entry name" value="Ppx-GppA"/>
    <property type="match status" value="1"/>
</dbReference>
<dbReference type="FunFam" id="3.30.420.40:FF:000191">
    <property type="entry name" value="Retrograde regulation protein 2"/>
    <property type="match status" value="1"/>
</dbReference>
<dbReference type="Gene3D" id="3.30.420.40">
    <property type="match status" value="1"/>
</dbReference>
<protein>
    <submittedName>
        <fullName evidence="3">Rtg2 protein</fullName>
    </submittedName>
</protein>
<feature type="domain" description="RTG2 C-terminal" evidence="2">
    <location>
        <begin position="376"/>
        <end position="609"/>
    </location>
</feature>
<evidence type="ECO:0000259" key="2">
    <source>
        <dbReference type="Pfam" id="PF23566"/>
    </source>
</evidence>
<keyword evidence="4" id="KW-1185">Reference proteome</keyword>
<evidence type="ECO:0000313" key="4">
    <source>
        <dbReference type="Proteomes" id="UP001360560"/>
    </source>
</evidence>
<dbReference type="InterPro" id="IPR003695">
    <property type="entry name" value="Ppx_GppA_N"/>
</dbReference>
<sequence length="633" mass="70598">MSAILSDDEEFSQSPLMIKNLSMNNTSGQKHEEADIVGKSLVGVVDCGSNGVRFAITSVAPHHARTMPCVFKDRLNVSLFDAQYENGNCKINEKSPIPNEVIYEICKAMKRFQMICDDFGVDDKSVRVVATEATREASNSKYFRECIKQTTGWDVELLSKEAEGRIGAYGVVSSFHVIQGLFLDLGGGSTQLNWIYCEENGDVEFSKKPISLPYGAAALTRRLKTENQRDLFFEIKDAYAKAIKMLDIPQKLIEKAHKEGGFQLFCSGGGLRGLGNLLLSQNPEYPITAVINGYACEDTEITSLANFLFLKNRVPDPKANIFRVSERRKQQFPAIGLLVSAAFESLPKIRSIHFSQGGVREGSLFEKLPKKIRSQDPLIVATKPYAPFLVDKYLNLLRSAIPREHVPREVYERVAPALCNLAFVHTMYPKELQPTAALQVATTGIIAGSHGLSHRIRALIGIALCERWGAELPENQAKFKNNLISTVLKGSISSDSDKSSEDVFWTIYIGKIMFFICGIHPGGNINEANAPFEFEVKTKEIKDDSEASNKDEEKQTTAANKKYKFETIVRIDSDNLKIGSGAGNRIKSITKKIKKLSKSYNIKMKFDIQSVNHSINIEKTLKHGEREEEDDEE</sequence>
<dbReference type="PANTHER" id="PTHR30005">
    <property type="entry name" value="EXOPOLYPHOSPHATASE"/>
    <property type="match status" value="1"/>
</dbReference>
<dbReference type="PANTHER" id="PTHR30005:SF0">
    <property type="entry name" value="RETROGRADE REGULATION PROTEIN 2"/>
    <property type="match status" value="1"/>
</dbReference>
<accession>A0AAV5QJG6</accession>
<gene>
    <name evidence="3" type="ORF">DASC09_020840</name>
</gene>
<comment type="caution">
    <text evidence="3">The sequence shown here is derived from an EMBL/GenBank/DDBJ whole genome shotgun (WGS) entry which is preliminary data.</text>
</comment>
<dbReference type="InterPro" id="IPR050273">
    <property type="entry name" value="GppA/Ppx_hydrolase"/>
</dbReference>